<gene>
    <name evidence="1" type="ORF">SAMN05216177_103223</name>
</gene>
<dbReference type="EMBL" id="FOXK01000003">
    <property type="protein sequence ID" value="SFP51924.1"/>
    <property type="molecule type" value="Genomic_DNA"/>
</dbReference>
<dbReference type="Proteomes" id="UP000182025">
    <property type="component" value="Unassembled WGS sequence"/>
</dbReference>
<proteinExistence type="predicted"/>
<accession>A0A1I5R036</accession>
<keyword evidence="2" id="KW-1185">Reference proteome</keyword>
<dbReference type="RefSeq" id="WP_074914166.1">
    <property type="nucleotide sequence ID" value="NZ_FOXK01000003.1"/>
</dbReference>
<evidence type="ECO:0000313" key="2">
    <source>
        <dbReference type="Proteomes" id="UP000182025"/>
    </source>
</evidence>
<evidence type="ECO:0000313" key="1">
    <source>
        <dbReference type="EMBL" id="SFP51924.1"/>
    </source>
</evidence>
<sequence length="119" mass="13579">MYLHPEKINSAQPLPYPGLPEREAIRKRALGIMQRQVLNELQQGEPKLCHAFTQFCTDRFDEATSYALCVSRIVGDKAEQKKADKLVTEHVEKCRPLFVAEEVERRIIGAKFEALGLPQ</sequence>
<dbReference type="AlphaFoldDB" id="A0A1I5R036"/>
<protein>
    <submittedName>
        <fullName evidence="1">Uncharacterized protein</fullName>
    </submittedName>
</protein>
<dbReference type="OrthoDB" id="7011655at2"/>
<name>A0A1I5R036_9GAMM</name>
<organism evidence="1 2">
    <name type="scientific">Ectopseudomonas toyotomiensis</name>
    <dbReference type="NCBI Taxonomy" id="554344"/>
    <lineage>
        <taxon>Bacteria</taxon>
        <taxon>Pseudomonadati</taxon>
        <taxon>Pseudomonadota</taxon>
        <taxon>Gammaproteobacteria</taxon>
        <taxon>Pseudomonadales</taxon>
        <taxon>Pseudomonadaceae</taxon>
        <taxon>Ectopseudomonas</taxon>
    </lineage>
</organism>
<reference evidence="2" key="1">
    <citation type="submission" date="2016-10" db="EMBL/GenBank/DDBJ databases">
        <authorList>
            <person name="Varghese N."/>
            <person name="Submissions S."/>
        </authorList>
    </citation>
    <scope>NUCLEOTIDE SEQUENCE [LARGE SCALE GENOMIC DNA]</scope>
    <source>
        <strain evidence="2">JCM 15604</strain>
    </source>
</reference>